<sequence length="187" mass="19593">MKGNLVTTLLGAVFLLMGCASSGGNTVAEKRAAVESMRSDVLSQLYSQKPDVQQQIANAVGYAVFDNANVNVIFASFGGGYGVVVNRQTGARTYMNMAEAGLGIGIGAKDFSIVMVFHSQSALARFIEHGWAFGGNADAAAKHKHQGGAVAAEAVVDDVTVYSLTETGLALQAVLKGTKFWVDDELN</sequence>
<dbReference type="STRING" id="327939.BIW53_16015"/>
<comment type="caution">
    <text evidence="3">The sequence shown here is derived from an EMBL/GenBank/DDBJ whole genome shotgun (WGS) entry which is preliminary data.</text>
</comment>
<keyword evidence="1" id="KW-0732">Signal</keyword>
<evidence type="ECO:0000259" key="2">
    <source>
        <dbReference type="Pfam" id="PF04366"/>
    </source>
</evidence>
<dbReference type="PROSITE" id="PS51257">
    <property type="entry name" value="PROKAR_LIPOPROTEIN"/>
    <property type="match status" value="1"/>
</dbReference>
<name>A0A1S1N567_9GAMM</name>
<keyword evidence="4" id="KW-1185">Reference proteome</keyword>
<gene>
    <name evidence="3" type="ORF">BIW53_16015</name>
</gene>
<evidence type="ECO:0000313" key="4">
    <source>
        <dbReference type="Proteomes" id="UP000180253"/>
    </source>
</evidence>
<feature type="chain" id="PRO_5010247537" description="Ysc84 actin-binding domain-containing protein" evidence="1">
    <location>
        <begin position="23"/>
        <end position="187"/>
    </location>
</feature>
<dbReference type="RefSeq" id="WP_070993033.1">
    <property type="nucleotide sequence ID" value="NZ_CBCSHD010000010.1"/>
</dbReference>
<dbReference type="InterPro" id="IPR007461">
    <property type="entry name" value="Ysc84_actin-binding"/>
</dbReference>
<evidence type="ECO:0000313" key="3">
    <source>
        <dbReference type="EMBL" id="OHU94565.1"/>
    </source>
</evidence>
<dbReference type="Proteomes" id="UP000180253">
    <property type="component" value="Unassembled WGS sequence"/>
</dbReference>
<evidence type="ECO:0000256" key="1">
    <source>
        <dbReference type="SAM" id="SignalP"/>
    </source>
</evidence>
<dbReference type="OrthoDB" id="117166at2"/>
<dbReference type="Pfam" id="PF04366">
    <property type="entry name" value="Ysc84"/>
    <property type="match status" value="1"/>
</dbReference>
<dbReference type="AlphaFoldDB" id="A0A1S1N567"/>
<dbReference type="EMBL" id="MNAN01000034">
    <property type="protein sequence ID" value="OHU94565.1"/>
    <property type="molecule type" value="Genomic_DNA"/>
</dbReference>
<feature type="signal peptide" evidence="1">
    <location>
        <begin position="1"/>
        <end position="22"/>
    </location>
</feature>
<reference evidence="3 4" key="1">
    <citation type="submission" date="2016-10" db="EMBL/GenBank/DDBJ databases">
        <title>Pseudoalteromonas amylolytica sp. nov., isolated from the surface seawater.</title>
        <authorList>
            <person name="Wu Y.-H."/>
            <person name="Cheng H."/>
            <person name="Jin X.-B."/>
            <person name="Wang C.-S."/>
            <person name="Xu X.-W."/>
        </authorList>
    </citation>
    <scope>NUCLEOTIDE SEQUENCE [LARGE SCALE GENOMIC DNA]</scope>
    <source>
        <strain evidence="3 4">JCM 12483</strain>
    </source>
</reference>
<proteinExistence type="predicted"/>
<protein>
    <recommendedName>
        <fullName evidence="2">Ysc84 actin-binding domain-containing protein</fullName>
    </recommendedName>
</protein>
<feature type="domain" description="Ysc84 actin-binding" evidence="2">
    <location>
        <begin position="99"/>
        <end position="187"/>
    </location>
</feature>
<accession>A0A1S1N567</accession>
<organism evidence="3 4">
    <name type="scientific">Pseudoalteromonas byunsanensis</name>
    <dbReference type="NCBI Taxonomy" id="327939"/>
    <lineage>
        <taxon>Bacteria</taxon>
        <taxon>Pseudomonadati</taxon>
        <taxon>Pseudomonadota</taxon>
        <taxon>Gammaproteobacteria</taxon>
        <taxon>Alteromonadales</taxon>
        <taxon>Pseudoalteromonadaceae</taxon>
        <taxon>Pseudoalteromonas</taxon>
    </lineage>
</organism>